<feature type="compositionally biased region" description="Polar residues" evidence="6">
    <location>
        <begin position="467"/>
        <end position="481"/>
    </location>
</feature>
<dbReference type="AlphaFoldDB" id="A0A4S8KRE4"/>
<feature type="region of interest" description="Disordered" evidence="6">
    <location>
        <begin position="452"/>
        <end position="490"/>
    </location>
</feature>
<keyword evidence="4" id="KW-0862">Zinc</keyword>
<dbReference type="PANTHER" id="PTHR46481">
    <property type="entry name" value="ZINC FINGER BED DOMAIN-CONTAINING PROTEIN 4"/>
    <property type="match status" value="1"/>
</dbReference>
<comment type="subcellular location">
    <subcellularLocation>
        <location evidence="1">Nucleus</location>
    </subcellularLocation>
</comment>
<gene>
    <name evidence="7" type="ORF">K435DRAFT_737677</name>
</gene>
<proteinExistence type="predicted"/>
<dbReference type="SUPFAM" id="SSF53098">
    <property type="entry name" value="Ribonuclease H-like"/>
    <property type="match status" value="1"/>
</dbReference>
<evidence type="ECO:0000256" key="2">
    <source>
        <dbReference type="ARBA" id="ARBA00022723"/>
    </source>
</evidence>
<keyword evidence="2" id="KW-0479">Metal-binding</keyword>
<keyword evidence="5" id="KW-0539">Nucleus</keyword>
<dbReference type="OrthoDB" id="2423954at2759"/>
<feature type="region of interest" description="Disordered" evidence="6">
    <location>
        <begin position="540"/>
        <end position="569"/>
    </location>
</feature>
<dbReference type="InterPro" id="IPR012337">
    <property type="entry name" value="RNaseH-like_sf"/>
</dbReference>
<evidence type="ECO:0000256" key="3">
    <source>
        <dbReference type="ARBA" id="ARBA00022771"/>
    </source>
</evidence>
<feature type="compositionally biased region" description="Basic and acidic residues" evidence="6">
    <location>
        <begin position="540"/>
        <end position="550"/>
    </location>
</feature>
<evidence type="ECO:0000256" key="5">
    <source>
        <dbReference type="ARBA" id="ARBA00023242"/>
    </source>
</evidence>
<organism evidence="7 8">
    <name type="scientific">Dendrothele bispora (strain CBS 962.96)</name>
    <dbReference type="NCBI Taxonomy" id="1314807"/>
    <lineage>
        <taxon>Eukaryota</taxon>
        <taxon>Fungi</taxon>
        <taxon>Dikarya</taxon>
        <taxon>Basidiomycota</taxon>
        <taxon>Agaricomycotina</taxon>
        <taxon>Agaricomycetes</taxon>
        <taxon>Agaricomycetidae</taxon>
        <taxon>Agaricales</taxon>
        <taxon>Agaricales incertae sedis</taxon>
        <taxon>Dendrothele</taxon>
    </lineage>
</organism>
<evidence type="ECO:0000313" key="8">
    <source>
        <dbReference type="Proteomes" id="UP000297245"/>
    </source>
</evidence>
<accession>A0A4S8KRE4</accession>
<dbReference type="GO" id="GO:0005634">
    <property type="term" value="C:nucleus"/>
    <property type="evidence" value="ECO:0007669"/>
    <property type="project" value="UniProtKB-SubCell"/>
</dbReference>
<dbReference type="EMBL" id="ML180215">
    <property type="protein sequence ID" value="THU78322.1"/>
    <property type="molecule type" value="Genomic_DNA"/>
</dbReference>
<dbReference type="InterPro" id="IPR052035">
    <property type="entry name" value="ZnF_BED_domain_contain"/>
</dbReference>
<evidence type="ECO:0000313" key="7">
    <source>
        <dbReference type="EMBL" id="THU78322.1"/>
    </source>
</evidence>
<dbReference type="PANTHER" id="PTHR46481:SF10">
    <property type="entry name" value="ZINC FINGER BED DOMAIN-CONTAINING PROTEIN 39"/>
    <property type="match status" value="1"/>
</dbReference>
<evidence type="ECO:0000256" key="4">
    <source>
        <dbReference type="ARBA" id="ARBA00022833"/>
    </source>
</evidence>
<protein>
    <submittedName>
        <fullName evidence="7">Uncharacterized protein</fullName>
    </submittedName>
</protein>
<sequence>MCQHTSGLYGTGQCDGWKNVAKSSLITSMVNTEYNPFLLGVEDVSSKPKTAQTLLEIVVREMKEIQDVFKVILVAWCTDASGESAKMRRDLRKKFPWIVVLDCWAHQINLVVGDVLKIKIPLIRVVDRALELIKWFNNHSIALGLFKAEQLTFRTSFLVLILPVLTRWTSHFLSLDRLCELETAFVRLVASPETRKRLSLCAGPKAEAKRKAQEIIELIRDRNFWKDVERVRDLLRPFAIAVNALQADNCRLDTVLFTLAKLYHIHSQSNSTVSTDRDVFILAVVFNPYIRVKAFNPRNILSTPAGLWNLVRQTFKRFSKGEDPNAEFREHFTAYLRNTGQWSDEGMSLKIHRENAEKRNGYVNLVHVWREFEVEDNVSRTSNGANGMVRMAMRVLSMVRMAMRVLSMVPNSAPTERIFSRFGSIHTKIRNRLGAQKVCKMTILGTQIERTYGSASHHQKRNFGNDPITSSIPPTEQTSGVVQPEEGEDEIERGLRELELEVEEEEESPDTGANIAEAAQTNGTDLIPTFDEITQQIMVDHNDSLDGHDSDTEDNDVPVLSEDSYLLKN</sequence>
<keyword evidence="3" id="KW-0863">Zinc-finger</keyword>
<feature type="non-terminal residue" evidence="7">
    <location>
        <position position="569"/>
    </location>
</feature>
<keyword evidence="8" id="KW-1185">Reference proteome</keyword>
<evidence type="ECO:0000256" key="6">
    <source>
        <dbReference type="SAM" id="MobiDB-lite"/>
    </source>
</evidence>
<dbReference type="Proteomes" id="UP000297245">
    <property type="component" value="Unassembled WGS sequence"/>
</dbReference>
<reference evidence="7 8" key="1">
    <citation type="journal article" date="2019" name="Nat. Ecol. Evol.">
        <title>Megaphylogeny resolves global patterns of mushroom evolution.</title>
        <authorList>
            <person name="Varga T."/>
            <person name="Krizsan K."/>
            <person name="Foldi C."/>
            <person name="Dima B."/>
            <person name="Sanchez-Garcia M."/>
            <person name="Sanchez-Ramirez S."/>
            <person name="Szollosi G.J."/>
            <person name="Szarkandi J.G."/>
            <person name="Papp V."/>
            <person name="Albert L."/>
            <person name="Andreopoulos W."/>
            <person name="Angelini C."/>
            <person name="Antonin V."/>
            <person name="Barry K.W."/>
            <person name="Bougher N.L."/>
            <person name="Buchanan P."/>
            <person name="Buyck B."/>
            <person name="Bense V."/>
            <person name="Catcheside P."/>
            <person name="Chovatia M."/>
            <person name="Cooper J."/>
            <person name="Damon W."/>
            <person name="Desjardin D."/>
            <person name="Finy P."/>
            <person name="Geml J."/>
            <person name="Haridas S."/>
            <person name="Hughes K."/>
            <person name="Justo A."/>
            <person name="Karasinski D."/>
            <person name="Kautmanova I."/>
            <person name="Kiss B."/>
            <person name="Kocsube S."/>
            <person name="Kotiranta H."/>
            <person name="LaButti K.M."/>
            <person name="Lechner B.E."/>
            <person name="Liimatainen K."/>
            <person name="Lipzen A."/>
            <person name="Lukacs Z."/>
            <person name="Mihaltcheva S."/>
            <person name="Morgado L.N."/>
            <person name="Niskanen T."/>
            <person name="Noordeloos M.E."/>
            <person name="Ohm R.A."/>
            <person name="Ortiz-Santana B."/>
            <person name="Ovrebo C."/>
            <person name="Racz N."/>
            <person name="Riley R."/>
            <person name="Savchenko A."/>
            <person name="Shiryaev A."/>
            <person name="Soop K."/>
            <person name="Spirin V."/>
            <person name="Szebenyi C."/>
            <person name="Tomsovsky M."/>
            <person name="Tulloss R.E."/>
            <person name="Uehling J."/>
            <person name="Grigoriev I.V."/>
            <person name="Vagvolgyi C."/>
            <person name="Papp T."/>
            <person name="Martin F.M."/>
            <person name="Miettinen O."/>
            <person name="Hibbett D.S."/>
            <person name="Nagy L.G."/>
        </authorList>
    </citation>
    <scope>NUCLEOTIDE SEQUENCE [LARGE SCALE GENOMIC DNA]</scope>
    <source>
        <strain evidence="7 8">CBS 962.96</strain>
    </source>
</reference>
<name>A0A4S8KRE4_DENBC</name>
<dbReference type="GO" id="GO:0008270">
    <property type="term" value="F:zinc ion binding"/>
    <property type="evidence" value="ECO:0007669"/>
    <property type="project" value="UniProtKB-KW"/>
</dbReference>
<evidence type="ECO:0000256" key="1">
    <source>
        <dbReference type="ARBA" id="ARBA00004123"/>
    </source>
</evidence>